<feature type="coiled-coil region" evidence="1">
    <location>
        <begin position="45"/>
        <end position="76"/>
    </location>
</feature>
<evidence type="ECO:0000256" key="1">
    <source>
        <dbReference type="SAM" id="Coils"/>
    </source>
</evidence>
<dbReference type="KEGG" id="ptrh:RsTaC01_1132"/>
<sequence length="125" mass="13481">MVNNEKLIDILQDVDKLKELINAEKEFGAQGAKDVISKFGLELSLEETSQIVEALKNAAKNVQESKEELVEDLENVSGGGAGEFLKKNAWNIANSFLIAAVAIGGGIMLRGKSDADHLHTDSLTE</sequence>
<dbReference type="Proteomes" id="UP001335720">
    <property type="component" value="Chromosome"/>
</dbReference>
<evidence type="ECO:0000313" key="3">
    <source>
        <dbReference type="EMBL" id="BED93157.1"/>
    </source>
</evidence>
<keyword evidence="2" id="KW-0472">Membrane</keyword>
<accession>A0AA48I585</accession>
<dbReference type="EMBL" id="AP027925">
    <property type="protein sequence ID" value="BED93157.1"/>
    <property type="molecule type" value="Genomic_DNA"/>
</dbReference>
<protein>
    <submittedName>
        <fullName evidence="3">Uncharacterized protein</fullName>
    </submittedName>
</protein>
<feature type="transmembrane region" description="Helical" evidence="2">
    <location>
        <begin position="89"/>
        <end position="109"/>
    </location>
</feature>
<evidence type="ECO:0000256" key="2">
    <source>
        <dbReference type="SAM" id="Phobius"/>
    </source>
</evidence>
<keyword evidence="2" id="KW-0812">Transmembrane</keyword>
<gene>
    <name evidence="3" type="ORF">RsTaC01_1132</name>
</gene>
<name>A0AA48I585_9FIRM</name>
<dbReference type="AlphaFoldDB" id="A0AA48I585"/>
<proteinExistence type="predicted"/>
<keyword evidence="2" id="KW-1133">Transmembrane helix</keyword>
<keyword evidence="1" id="KW-0175">Coiled coil</keyword>
<organism evidence="3">
    <name type="scientific">Candidatus Paraimprobicoccus trichonymphae</name>
    <dbReference type="NCBI Taxonomy" id="3033793"/>
    <lineage>
        <taxon>Bacteria</taxon>
        <taxon>Bacillati</taxon>
        <taxon>Bacillota</taxon>
        <taxon>Clostridia</taxon>
        <taxon>Candidatus Paraimprobicoccus</taxon>
    </lineage>
</organism>
<reference evidence="3" key="1">
    <citation type="journal article" date="2023" name="ISME J.">
        <title>Emergence of putative energy parasites within Clostridia revealed by genome analysis of a novel endosymbiotic clade.</title>
        <authorList>
            <person name="Takahashi K."/>
            <person name="Kuwahara H."/>
            <person name="Horikawa Y."/>
            <person name="Izawa K."/>
            <person name="Kato D."/>
            <person name="Inagaki T."/>
            <person name="Yuki M."/>
            <person name="Ohkuma M."/>
            <person name="Hongoh Y."/>
        </authorList>
    </citation>
    <scope>NUCLEOTIDE SEQUENCE</scope>
    <source>
        <strain evidence="3">RsTa-C01</strain>
    </source>
</reference>